<keyword evidence="3 6" id="KW-0812">Transmembrane</keyword>
<dbReference type="InterPro" id="IPR011577">
    <property type="entry name" value="Cyt_b561_bac/Ni-Hgenase"/>
</dbReference>
<dbReference type="AlphaFoldDB" id="C0GFG0"/>
<dbReference type="RefSeq" id="WP_008515825.1">
    <property type="nucleotide sequence ID" value="NZ_ACJM01000005.1"/>
</dbReference>
<dbReference type="STRING" id="555088.DealDRAFT_1219"/>
<dbReference type="PANTHER" id="PTHR30485:SF0">
    <property type="entry name" value="NI_FE-HYDROGENASE 1 B-TYPE CYTOCHROME SUBUNIT-RELATED"/>
    <property type="match status" value="1"/>
</dbReference>
<keyword evidence="5 6" id="KW-0472">Membrane</keyword>
<keyword evidence="2" id="KW-1003">Cell membrane</keyword>
<dbReference type="GO" id="GO:0005886">
    <property type="term" value="C:plasma membrane"/>
    <property type="evidence" value="ECO:0007669"/>
    <property type="project" value="UniProtKB-SubCell"/>
</dbReference>
<dbReference type="eggNOG" id="COG4117">
    <property type="taxonomic scope" value="Bacteria"/>
</dbReference>
<dbReference type="GO" id="GO:0009055">
    <property type="term" value="F:electron transfer activity"/>
    <property type="evidence" value="ECO:0007669"/>
    <property type="project" value="InterPro"/>
</dbReference>
<feature type="transmembrane region" description="Helical" evidence="6">
    <location>
        <begin position="122"/>
        <end position="143"/>
    </location>
</feature>
<evidence type="ECO:0000256" key="4">
    <source>
        <dbReference type="ARBA" id="ARBA00022989"/>
    </source>
</evidence>
<dbReference type="Proteomes" id="UP000006443">
    <property type="component" value="Unassembled WGS sequence"/>
</dbReference>
<dbReference type="GO" id="GO:0020037">
    <property type="term" value="F:heme binding"/>
    <property type="evidence" value="ECO:0007669"/>
    <property type="project" value="TreeGrafter"/>
</dbReference>
<evidence type="ECO:0000256" key="3">
    <source>
        <dbReference type="ARBA" id="ARBA00022692"/>
    </source>
</evidence>
<name>C0GFG0_DETAL</name>
<sequence>MKALLSFLTGKKRRHSLAARVLHWIYAPSILASILSGFYLSFPSPRRGFRNVASAQKTHFIAQFLLIGSYISRIYKSYAVKDYKELVPDAKDIAGLPAFLQHEFFLTSKERKYKKYNPGQKLLFTAFGLLVPLQIFTGLHLYSPRVLQKASVPQKGLGPMRKWHYLSALSIFTLTAGHLYFVFTHDPKKLKSIFTGSE</sequence>
<evidence type="ECO:0000313" key="9">
    <source>
        <dbReference type="Proteomes" id="UP000006443"/>
    </source>
</evidence>
<comment type="caution">
    <text evidence="8">The sequence shown here is derived from an EMBL/GenBank/DDBJ whole genome shotgun (WGS) entry which is preliminary data.</text>
</comment>
<feature type="transmembrane region" description="Helical" evidence="6">
    <location>
        <begin position="21"/>
        <end position="40"/>
    </location>
</feature>
<dbReference type="Pfam" id="PF01292">
    <property type="entry name" value="Ni_hydr_CYTB"/>
    <property type="match status" value="1"/>
</dbReference>
<protein>
    <submittedName>
        <fullName evidence="8">Cytochrome B561</fullName>
    </submittedName>
</protein>
<dbReference type="EMBL" id="ACJM01000005">
    <property type="protein sequence ID" value="EEG77920.1"/>
    <property type="molecule type" value="Genomic_DNA"/>
</dbReference>
<keyword evidence="4 6" id="KW-1133">Transmembrane helix</keyword>
<feature type="domain" description="Cytochrome b561 bacterial/Ni-hydrogenase" evidence="7">
    <location>
        <begin position="14"/>
        <end position="196"/>
    </location>
</feature>
<evidence type="ECO:0000256" key="2">
    <source>
        <dbReference type="ARBA" id="ARBA00022475"/>
    </source>
</evidence>
<dbReference type="SUPFAM" id="SSF81342">
    <property type="entry name" value="Transmembrane di-heme cytochromes"/>
    <property type="match status" value="1"/>
</dbReference>
<feature type="transmembrane region" description="Helical" evidence="6">
    <location>
        <begin position="163"/>
        <end position="183"/>
    </location>
</feature>
<dbReference type="InterPro" id="IPR051542">
    <property type="entry name" value="Hydrogenase_cytochrome"/>
</dbReference>
<dbReference type="Gene3D" id="1.20.950.20">
    <property type="entry name" value="Transmembrane di-heme cytochromes, Chain C"/>
    <property type="match status" value="1"/>
</dbReference>
<dbReference type="PANTHER" id="PTHR30485">
    <property type="entry name" value="NI/FE-HYDROGENASE 1 B-TYPE CYTOCHROME SUBUNIT"/>
    <property type="match status" value="1"/>
</dbReference>
<dbReference type="GO" id="GO:0022904">
    <property type="term" value="P:respiratory electron transport chain"/>
    <property type="evidence" value="ECO:0007669"/>
    <property type="project" value="InterPro"/>
</dbReference>
<comment type="subcellular location">
    <subcellularLocation>
        <location evidence="1">Cell membrane</location>
        <topology evidence="1">Multi-pass membrane protein</topology>
    </subcellularLocation>
</comment>
<gene>
    <name evidence="8" type="ORF">DealDRAFT_1219</name>
</gene>
<evidence type="ECO:0000256" key="5">
    <source>
        <dbReference type="ARBA" id="ARBA00023136"/>
    </source>
</evidence>
<feature type="transmembrane region" description="Helical" evidence="6">
    <location>
        <begin position="60"/>
        <end position="75"/>
    </location>
</feature>
<organism evidence="8 9">
    <name type="scientific">Dethiobacter alkaliphilus AHT 1</name>
    <dbReference type="NCBI Taxonomy" id="555088"/>
    <lineage>
        <taxon>Bacteria</taxon>
        <taxon>Bacillati</taxon>
        <taxon>Bacillota</taxon>
        <taxon>Dethiobacteria</taxon>
        <taxon>Dethiobacterales</taxon>
        <taxon>Dethiobacteraceae</taxon>
        <taxon>Dethiobacter</taxon>
    </lineage>
</organism>
<evidence type="ECO:0000256" key="6">
    <source>
        <dbReference type="SAM" id="Phobius"/>
    </source>
</evidence>
<keyword evidence="9" id="KW-1185">Reference proteome</keyword>
<evidence type="ECO:0000256" key="1">
    <source>
        <dbReference type="ARBA" id="ARBA00004651"/>
    </source>
</evidence>
<proteinExistence type="predicted"/>
<evidence type="ECO:0000259" key="7">
    <source>
        <dbReference type="Pfam" id="PF01292"/>
    </source>
</evidence>
<reference evidence="8 9" key="1">
    <citation type="submission" date="2009-02" db="EMBL/GenBank/DDBJ databases">
        <title>Sequencing of the draft genome and assembly of Dethiobacter alkaliphilus AHT 1.</title>
        <authorList>
            <consortium name="US DOE Joint Genome Institute (JGI-PGF)"/>
            <person name="Lucas S."/>
            <person name="Copeland A."/>
            <person name="Lapidus A."/>
            <person name="Glavina del Rio T."/>
            <person name="Dalin E."/>
            <person name="Tice H."/>
            <person name="Bruce D."/>
            <person name="Goodwin L."/>
            <person name="Pitluck S."/>
            <person name="Larimer F."/>
            <person name="Land M.L."/>
            <person name="Hauser L."/>
            <person name="Muyzer G."/>
        </authorList>
    </citation>
    <scope>NUCLEOTIDE SEQUENCE [LARGE SCALE GENOMIC DNA]</scope>
    <source>
        <strain evidence="8 9">AHT 1</strain>
    </source>
</reference>
<dbReference type="InterPro" id="IPR016174">
    <property type="entry name" value="Di-haem_cyt_TM"/>
</dbReference>
<evidence type="ECO:0000313" key="8">
    <source>
        <dbReference type="EMBL" id="EEG77920.1"/>
    </source>
</evidence>
<accession>C0GFG0</accession>